<dbReference type="EMBL" id="JTEO01000004">
    <property type="protein sequence ID" value="MCQ6962966.1"/>
    <property type="molecule type" value="Genomic_DNA"/>
</dbReference>
<accession>A0AAE3HAE4</accession>
<evidence type="ECO:0000313" key="2">
    <source>
        <dbReference type="EMBL" id="MCQ6962966.1"/>
    </source>
</evidence>
<evidence type="ECO:0000256" key="1">
    <source>
        <dbReference type="SAM" id="Phobius"/>
    </source>
</evidence>
<dbReference type="Proteomes" id="UP001206983">
    <property type="component" value="Unassembled WGS sequence"/>
</dbReference>
<gene>
    <name evidence="2" type="ORF">PV02_07845</name>
</gene>
<organism evidence="2 3">
    <name type="scientific">Methanolobus chelungpuianus</name>
    <dbReference type="NCBI Taxonomy" id="502115"/>
    <lineage>
        <taxon>Archaea</taxon>
        <taxon>Methanobacteriati</taxon>
        <taxon>Methanobacteriota</taxon>
        <taxon>Stenosarchaea group</taxon>
        <taxon>Methanomicrobia</taxon>
        <taxon>Methanosarcinales</taxon>
        <taxon>Methanosarcinaceae</taxon>
        <taxon>Methanolobus</taxon>
    </lineage>
</organism>
<feature type="transmembrane region" description="Helical" evidence="1">
    <location>
        <begin position="12"/>
        <end position="36"/>
    </location>
</feature>
<keyword evidence="1" id="KW-0472">Membrane</keyword>
<evidence type="ECO:0000313" key="3">
    <source>
        <dbReference type="Proteomes" id="UP001206983"/>
    </source>
</evidence>
<keyword evidence="1" id="KW-1133">Transmembrane helix</keyword>
<dbReference type="RefSeq" id="WP_256622843.1">
    <property type="nucleotide sequence ID" value="NZ_JTEO01000004.1"/>
</dbReference>
<feature type="transmembrane region" description="Helical" evidence="1">
    <location>
        <begin position="116"/>
        <end position="134"/>
    </location>
</feature>
<comment type="caution">
    <text evidence="2">The sequence shown here is derived from an EMBL/GenBank/DDBJ whole genome shotgun (WGS) entry which is preliminary data.</text>
</comment>
<dbReference type="AlphaFoldDB" id="A0AAE3HAE4"/>
<keyword evidence="3" id="KW-1185">Reference proteome</keyword>
<keyword evidence="1" id="KW-0812">Transmembrane</keyword>
<feature type="transmembrane region" description="Helical" evidence="1">
    <location>
        <begin position="80"/>
        <end position="104"/>
    </location>
</feature>
<sequence>MKMELNADNPFVQALAVSTVMALFMISVALGIMNMASNVAASSDTTPVPTAVILLIFAVVFIAGSVFFESRGADYIGSMVGGAIASFIATFVATAFFTGVTYALNGGIRALWWEQILSALAVCMVASMFIIRLLQHKLQSSY</sequence>
<reference evidence="2 3" key="1">
    <citation type="journal article" date="2011" name="Appl. Environ. Microbiol.">
        <title>Methanogenic archaea isolated from Taiwan's Chelungpu fault.</title>
        <authorList>
            <person name="Wu S.Y."/>
            <person name="Lai M.C."/>
        </authorList>
    </citation>
    <scope>NUCLEOTIDE SEQUENCE [LARGE SCALE GENOMIC DNA]</scope>
    <source>
        <strain evidence="2 3">St545Mb</strain>
    </source>
</reference>
<protein>
    <submittedName>
        <fullName evidence="2">Heat-shock protein</fullName>
    </submittedName>
</protein>
<proteinExistence type="predicted"/>
<feature type="transmembrane region" description="Helical" evidence="1">
    <location>
        <begin position="48"/>
        <end position="68"/>
    </location>
</feature>
<name>A0AAE3HAE4_9EURY</name>